<dbReference type="Gene3D" id="2.30.42.10">
    <property type="match status" value="1"/>
</dbReference>
<dbReference type="Pfam" id="PF17820">
    <property type="entry name" value="PDZ_6"/>
    <property type="match status" value="1"/>
</dbReference>
<evidence type="ECO:0000259" key="4">
    <source>
        <dbReference type="PROSITE" id="PS50106"/>
    </source>
</evidence>
<dbReference type="Proteomes" id="UP001162164">
    <property type="component" value="Unassembled WGS sequence"/>
</dbReference>
<dbReference type="InterPro" id="IPR036034">
    <property type="entry name" value="PDZ_sf"/>
</dbReference>
<keyword evidence="2" id="KW-1003">Cell membrane</keyword>
<reference evidence="5" key="1">
    <citation type="journal article" date="2023" name="Insect Mol. Biol.">
        <title>Genome sequencing provides insights into the evolution of gene families encoding plant cell wall-degrading enzymes in longhorned beetles.</title>
        <authorList>
            <person name="Shin N.R."/>
            <person name="Okamura Y."/>
            <person name="Kirsch R."/>
            <person name="Pauchet Y."/>
        </authorList>
    </citation>
    <scope>NUCLEOTIDE SEQUENCE</scope>
    <source>
        <strain evidence="5">MMC_N1</strain>
    </source>
</reference>
<evidence type="ECO:0000256" key="3">
    <source>
        <dbReference type="ARBA" id="ARBA00022737"/>
    </source>
</evidence>
<sequence length="390" mass="44641">MLADVDVENHYKPTCGFHLTRGKWDPYPWLSSVDDGSVAASSGIKPGDCLLEVNGEDILGQRISEIAEIVKTNPQRVSLLLWNAGVDPQCTPEMHSIYERMRKNPDQKKIHKIFKQKRKKTQVPDIKITQSNTNKFLAKIIGKSSSVDNLSIDNKFLSPTNAFQQEPAFDSLNLKRKSLSSNELFHSISPSVSRSSSVLRLNRNKSENNSTIEPNCLEQRPASCHGSFEFLGKKKKQRVLQFPREVKFSIIFKKITAIVDHWYNISPPNFKFSLSKIEEDGDISYVISLKGDTYFLKVYSYKTEDDDSQMRLKDTLIWAWYFGDRKSSKNCEIQVEIRNIDIADPLLRLRESRSLPTCRLQEKFVCEISVNCQLNVLTFDLFANVTTESI</sequence>
<organism evidence="5 6">
    <name type="scientific">Molorchus minor</name>
    <dbReference type="NCBI Taxonomy" id="1323400"/>
    <lineage>
        <taxon>Eukaryota</taxon>
        <taxon>Metazoa</taxon>
        <taxon>Ecdysozoa</taxon>
        <taxon>Arthropoda</taxon>
        <taxon>Hexapoda</taxon>
        <taxon>Insecta</taxon>
        <taxon>Pterygota</taxon>
        <taxon>Neoptera</taxon>
        <taxon>Endopterygota</taxon>
        <taxon>Coleoptera</taxon>
        <taxon>Polyphaga</taxon>
        <taxon>Cucujiformia</taxon>
        <taxon>Chrysomeloidea</taxon>
        <taxon>Cerambycidae</taxon>
        <taxon>Lamiinae</taxon>
        <taxon>Monochamini</taxon>
        <taxon>Molorchus</taxon>
    </lineage>
</organism>
<evidence type="ECO:0000256" key="1">
    <source>
        <dbReference type="ARBA" id="ARBA00004236"/>
    </source>
</evidence>
<dbReference type="InterPro" id="IPR001478">
    <property type="entry name" value="PDZ"/>
</dbReference>
<keyword evidence="2" id="KW-0472">Membrane</keyword>
<dbReference type="PANTHER" id="PTHR14191:SF28">
    <property type="entry name" value="GH04176P-RELATED"/>
    <property type="match status" value="1"/>
</dbReference>
<dbReference type="PANTHER" id="PTHR14191">
    <property type="entry name" value="PDZ DOMAIN CONTAINING PROTEIN"/>
    <property type="match status" value="1"/>
</dbReference>
<proteinExistence type="predicted"/>
<feature type="domain" description="PDZ" evidence="4">
    <location>
        <begin position="4"/>
        <end position="85"/>
    </location>
</feature>
<dbReference type="InterPro" id="IPR041489">
    <property type="entry name" value="PDZ_6"/>
</dbReference>
<dbReference type="SMART" id="SM00228">
    <property type="entry name" value="PDZ"/>
    <property type="match status" value="1"/>
</dbReference>
<dbReference type="EMBL" id="JAPWTJ010000305">
    <property type="protein sequence ID" value="KAJ8979894.1"/>
    <property type="molecule type" value="Genomic_DNA"/>
</dbReference>
<accession>A0ABQ9JNQ4</accession>
<dbReference type="PROSITE" id="PS50106">
    <property type="entry name" value="PDZ"/>
    <property type="match status" value="1"/>
</dbReference>
<dbReference type="SUPFAM" id="SSF50156">
    <property type="entry name" value="PDZ domain-like"/>
    <property type="match status" value="1"/>
</dbReference>
<keyword evidence="6" id="KW-1185">Reference proteome</keyword>
<keyword evidence="3" id="KW-0677">Repeat</keyword>
<evidence type="ECO:0000256" key="2">
    <source>
        <dbReference type="ARBA" id="ARBA00022475"/>
    </source>
</evidence>
<comment type="subcellular location">
    <subcellularLocation>
        <location evidence="1">Cell membrane</location>
    </subcellularLocation>
</comment>
<comment type="caution">
    <text evidence="5">The sequence shown here is derived from an EMBL/GenBank/DDBJ whole genome shotgun (WGS) entry which is preliminary data.</text>
</comment>
<protein>
    <recommendedName>
        <fullName evidence="4">PDZ domain-containing protein</fullName>
    </recommendedName>
</protein>
<gene>
    <name evidence="5" type="ORF">NQ317_017517</name>
</gene>
<dbReference type="InterPro" id="IPR051067">
    <property type="entry name" value="NHER"/>
</dbReference>
<dbReference type="CDD" id="cd00136">
    <property type="entry name" value="PDZ_canonical"/>
    <property type="match status" value="1"/>
</dbReference>
<name>A0ABQ9JNQ4_9CUCU</name>
<evidence type="ECO:0000313" key="5">
    <source>
        <dbReference type="EMBL" id="KAJ8979894.1"/>
    </source>
</evidence>
<evidence type="ECO:0000313" key="6">
    <source>
        <dbReference type="Proteomes" id="UP001162164"/>
    </source>
</evidence>